<dbReference type="EMBL" id="PEZD01000002">
    <property type="protein sequence ID" value="PIS17552.1"/>
    <property type="molecule type" value="Genomic_DNA"/>
</dbReference>
<comment type="caution">
    <text evidence="3">The sequence shown here is derived from an EMBL/GenBank/DDBJ whole genome shotgun (WGS) entry which is preliminary data.</text>
</comment>
<accession>A0A2H0WY29</accession>
<sequence>MDPILIVLLIFGVGISYYDLKKGKIKNYSLLSLVLVSILINIFFTKAFLEFPLASFLNILSAVFIGVIVWLAGLWSAADAKLFMALNFLFPATFYRQSVDYFPGIAILINSAIPLFFFLFFQAMAKTNLQEKKQAFLNNFKLKFILQLLLTITAIFCLTFLISQFLPLRIGYPVWLTLIFLLFWVIEQKFKIDLKYFFAGLILLTITLSLIFNLPLFNPNSLLFISAFLLLIFFLFVLLTLSTSLFTHNVKIDKLEEGMVPAEMVVEEKGRFVKKPITFLTFLVLLRQRVKWQPLIGFNPDGLSKEEIVEIKSLREKKLLGFGELRISQTIPFALILFGGALLTYFLKGLLTI</sequence>
<dbReference type="Proteomes" id="UP000229675">
    <property type="component" value="Unassembled WGS sequence"/>
</dbReference>
<protein>
    <recommendedName>
        <fullName evidence="2">Peptidase A24A-predicted C-terminal archaea domain-containing protein</fullName>
    </recommendedName>
</protein>
<organism evidence="3 4">
    <name type="scientific">Candidatus Nealsonbacteria bacterium CG09_land_8_20_14_0_10_42_14</name>
    <dbReference type="NCBI Taxonomy" id="1974707"/>
    <lineage>
        <taxon>Bacteria</taxon>
        <taxon>Candidatus Nealsoniibacteriota</taxon>
    </lineage>
</organism>
<reference evidence="4" key="1">
    <citation type="submission" date="2017-09" db="EMBL/GenBank/DDBJ databases">
        <title>Depth-based differentiation of microbial function through sediment-hosted aquifers and enrichment of novel symbionts in the deep terrestrial subsurface.</title>
        <authorList>
            <person name="Probst A.J."/>
            <person name="Ladd B."/>
            <person name="Jarett J.K."/>
            <person name="Geller-Mcgrath D.E."/>
            <person name="Sieber C.M.K."/>
            <person name="Emerson J.B."/>
            <person name="Anantharaman K."/>
            <person name="Thomas B.C."/>
            <person name="Malmstrom R."/>
            <person name="Stieglmeier M."/>
            <person name="Klingl A."/>
            <person name="Woyke T."/>
            <person name="Ryan C.M."/>
            <person name="Banfield J.F."/>
        </authorList>
    </citation>
    <scope>NUCLEOTIDE SEQUENCE [LARGE SCALE GENOMIC DNA]</scope>
</reference>
<dbReference type="Pfam" id="PF06819">
    <property type="entry name" value="Arc_PepC"/>
    <property type="match status" value="1"/>
</dbReference>
<gene>
    <name evidence="3" type="ORF">COT59_00075</name>
</gene>
<feature type="transmembrane region" description="Helical" evidence="1">
    <location>
        <begin position="56"/>
        <end position="78"/>
    </location>
</feature>
<evidence type="ECO:0000313" key="3">
    <source>
        <dbReference type="EMBL" id="PIS17552.1"/>
    </source>
</evidence>
<evidence type="ECO:0000259" key="2">
    <source>
        <dbReference type="Pfam" id="PF06819"/>
    </source>
</evidence>
<keyword evidence="1" id="KW-1133">Transmembrane helix</keyword>
<evidence type="ECO:0000256" key="1">
    <source>
        <dbReference type="SAM" id="Phobius"/>
    </source>
</evidence>
<keyword evidence="1" id="KW-0472">Membrane</keyword>
<feature type="transmembrane region" description="Helical" evidence="1">
    <location>
        <begin position="327"/>
        <end position="347"/>
    </location>
</feature>
<feature type="domain" description="Peptidase A24A-predicted C-terminal archaea" evidence="2">
    <location>
        <begin position="232"/>
        <end position="317"/>
    </location>
</feature>
<evidence type="ECO:0000313" key="4">
    <source>
        <dbReference type="Proteomes" id="UP000229675"/>
    </source>
</evidence>
<feature type="transmembrane region" description="Helical" evidence="1">
    <location>
        <begin position="168"/>
        <end position="186"/>
    </location>
</feature>
<feature type="transmembrane region" description="Helical" evidence="1">
    <location>
        <begin position="142"/>
        <end position="162"/>
    </location>
</feature>
<feature type="transmembrane region" description="Helical" evidence="1">
    <location>
        <begin position="198"/>
        <end position="217"/>
    </location>
</feature>
<name>A0A2H0WY29_9BACT</name>
<keyword evidence="1" id="KW-0812">Transmembrane</keyword>
<dbReference type="InterPro" id="IPR009639">
    <property type="entry name" value="Pept_A24A_C_arc"/>
</dbReference>
<dbReference type="Gene3D" id="1.20.120.1220">
    <property type="match status" value="1"/>
</dbReference>
<feature type="transmembrane region" description="Helical" evidence="1">
    <location>
        <begin position="26"/>
        <end position="44"/>
    </location>
</feature>
<feature type="transmembrane region" description="Helical" evidence="1">
    <location>
        <begin position="223"/>
        <end position="246"/>
    </location>
</feature>
<dbReference type="AlphaFoldDB" id="A0A2H0WY29"/>
<proteinExistence type="predicted"/>
<feature type="transmembrane region" description="Helical" evidence="1">
    <location>
        <begin position="101"/>
        <end position="121"/>
    </location>
</feature>